<feature type="binding site" evidence="4">
    <location>
        <position position="7"/>
    </location>
    <ligand>
        <name>3-amino-2-oxopropyl phosphate</name>
        <dbReference type="ChEBI" id="CHEBI:57279"/>
    </ligand>
</feature>
<evidence type="ECO:0000256" key="4">
    <source>
        <dbReference type="HAMAP-Rule" id="MF_00279"/>
    </source>
</evidence>
<keyword evidence="3 4" id="KW-0664">Pyridoxine biosynthesis</keyword>
<feature type="site" description="Transition state stabilizer" evidence="4">
    <location>
        <position position="151"/>
    </location>
</feature>
<comment type="pathway">
    <text evidence="4">Cofactor biosynthesis; pyridoxine 5'-phosphate biosynthesis; pyridoxine 5'-phosphate from D-erythrose 4-phosphate: step 5/5.</text>
</comment>
<dbReference type="EC" id="2.6.99.2" evidence="4 5"/>
<feature type="binding site" evidence="4">
    <location>
        <position position="50"/>
    </location>
    <ligand>
        <name>1-deoxy-D-xylulose 5-phosphate</name>
        <dbReference type="ChEBI" id="CHEBI:57792"/>
    </ligand>
</feature>
<feature type="active site" description="Proton acceptor" evidence="4">
    <location>
        <position position="43"/>
    </location>
</feature>
<comment type="similarity">
    <text evidence="4">Belongs to the PNP synthase family.</text>
</comment>
<sequence length="238" mass="26208">MVRLGLNIDHVATIREARRATEPDPVAAAIFAELAGVDQITIHLRGDRRHIQERDLRVLRKVIRTKLNLEMAATDAMRNIAVEIKPNSVCLVPEKPEEVTTEGGLDLSKATKDVKAILPQLREAGIRVTVFVEPDDQQIEMGKSLGVHAIEINTGQYAEAKTKGKIKSELERVATGASLATSLGLEVHAGHGLDYRNVIEIVNIPEIEELNIGHSIVSRAVFVGIDKAVREMLELLRE</sequence>
<comment type="caution">
    <text evidence="6">The sequence shown here is derived from an EMBL/GenBank/DDBJ whole genome shotgun (WGS) entry which is preliminary data.</text>
</comment>
<evidence type="ECO:0000256" key="3">
    <source>
        <dbReference type="ARBA" id="ARBA00023096"/>
    </source>
</evidence>
<feature type="binding site" evidence="4">
    <location>
        <position position="100"/>
    </location>
    <ligand>
        <name>1-deoxy-D-xylulose 5-phosphate</name>
        <dbReference type="ChEBI" id="CHEBI:57792"/>
    </ligand>
</feature>
<dbReference type="GO" id="GO:0005829">
    <property type="term" value="C:cytosol"/>
    <property type="evidence" value="ECO:0007669"/>
    <property type="project" value="TreeGrafter"/>
</dbReference>
<dbReference type="GO" id="GO:0008615">
    <property type="term" value="P:pyridoxine biosynthetic process"/>
    <property type="evidence" value="ECO:0007669"/>
    <property type="project" value="UniProtKB-UniRule"/>
</dbReference>
<comment type="catalytic activity">
    <reaction evidence="4">
        <text>3-amino-2-oxopropyl phosphate + 1-deoxy-D-xylulose 5-phosphate = pyridoxine 5'-phosphate + phosphate + 2 H2O + H(+)</text>
        <dbReference type="Rhea" id="RHEA:15265"/>
        <dbReference type="ChEBI" id="CHEBI:15377"/>
        <dbReference type="ChEBI" id="CHEBI:15378"/>
        <dbReference type="ChEBI" id="CHEBI:43474"/>
        <dbReference type="ChEBI" id="CHEBI:57279"/>
        <dbReference type="ChEBI" id="CHEBI:57792"/>
        <dbReference type="ChEBI" id="CHEBI:58589"/>
        <dbReference type="EC" id="2.6.99.2"/>
    </reaction>
</comment>
<dbReference type="Pfam" id="PF03740">
    <property type="entry name" value="PdxJ"/>
    <property type="match status" value="1"/>
</dbReference>
<evidence type="ECO:0000256" key="1">
    <source>
        <dbReference type="ARBA" id="ARBA00022490"/>
    </source>
</evidence>
<feature type="active site" description="Proton donor" evidence="4">
    <location>
        <position position="191"/>
    </location>
</feature>
<dbReference type="CDD" id="cd00003">
    <property type="entry name" value="PNPsynthase"/>
    <property type="match status" value="1"/>
</dbReference>
<dbReference type="AlphaFoldDB" id="A0A523URR2"/>
<dbReference type="InterPro" id="IPR013785">
    <property type="entry name" value="Aldolase_TIM"/>
</dbReference>
<gene>
    <name evidence="4" type="primary">pdxJ</name>
    <name evidence="6" type="ORF">E3J62_08025</name>
</gene>
<reference evidence="6 7" key="1">
    <citation type="submission" date="2019-03" db="EMBL/GenBank/DDBJ databases">
        <title>Metabolic potential of uncultured bacteria and archaea associated with petroleum seepage in deep-sea sediments.</title>
        <authorList>
            <person name="Dong X."/>
            <person name="Hubert C."/>
        </authorList>
    </citation>
    <scope>NUCLEOTIDE SEQUENCE [LARGE SCALE GENOMIC DNA]</scope>
    <source>
        <strain evidence="6">E44_bin18</strain>
    </source>
</reference>
<comment type="subcellular location">
    <subcellularLocation>
        <location evidence="4">Cytoplasm</location>
    </subcellularLocation>
</comment>
<protein>
    <recommendedName>
        <fullName evidence="4 5">Pyridoxine 5'-phosphate synthase</fullName>
        <shortName evidence="4">PNP synthase</shortName>
        <ecNumber evidence="4 5">2.6.99.2</ecNumber>
    </recommendedName>
</protein>
<organism evidence="6 7">
    <name type="scientific">candidate division TA06 bacterium</name>
    <dbReference type="NCBI Taxonomy" id="2250710"/>
    <lineage>
        <taxon>Bacteria</taxon>
        <taxon>Bacteria division TA06</taxon>
    </lineage>
</organism>
<evidence type="ECO:0000256" key="5">
    <source>
        <dbReference type="NCBIfam" id="TIGR00559"/>
    </source>
</evidence>
<feature type="binding site" evidence="4">
    <location>
        <position position="192"/>
    </location>
    <ligand>
        <name>3-amino-2-oxopropyl phosphate</name>
        <dbReference type="ChEBI" id="CHEBI:57279"/>
    </ligand>
</feature>
<feature type="active site" description="Proton acceptor" evidence="4">
    <location>
        <position position="70"/>
    </location>
</feature>
<feature type="binding site" evidence="4">
    <location>
        <position position="45"/>
    </location>
    <ligand>
        <name>1-deoxy-D-xylulose 5-phosphate</name>
        <dbReference type="ChEBI" id="CHEBI:57792"/>
    </ligand>
</feature>
<evidence type="ECO:0000256" key="2">
    <source>
        <dbReference type="ARBA" id="ARBA00022679"/>
    </source>
</evidence>
<dbReference type="NCBIfam" id="NF003625">
    <property type="entry name" value="PRK05265.1-3"/>
    <property type="match status" value="1"/>
</dbReference>
<comment type="subunit">
    <text evidence="4">Homooctamer; tetramer of dimers.</text>
</comment>
<proteinExistence type="inferred from homology"/>
<dbReference type="NCBIfam" id="TIGR00559">
    <property type="entry name" value="pdxJ"/>
    <property type="match status" value="1"/>
</dbReference>
<dbReference type="SUPFAM" id="SSF63892">
    <property type="entry name" value="Pyridoxine 5'-phosphate synthase"/>
    <property type="match status" value="1"/>
</dbReference>
<feature type="binding site" evidence="4">
    <location>
        <position position="18"/>
    </location>
    <ligand>
        <name>3-amino-2-oxopropyl phosphate</name>
        <dbReference type="ChEBI" id="CHEBI:57279"/>
    </ligand>
</feature>
<evidence type="ECO:0000313" key="7">
    <source>
        <dbReference type="Proteomes" id="UP000315525"/>
    </source>
</evidence>
<feature type="binding site" evidence="4">
    <location>
        <begin position="213"/>
        <end position="214"/>
    </location>
    <ligand>
        <name>3-amino-2-oxopropyl phosphate</name>
        <dbReference type="ChEBI" id="CHEBI:57279"/>
    </ligand>
</feature>
<dbReference type="EMBL" id="SOJN01000090">
    <property type="protein sequence ID" value="TET45232.1"/>
    <property type="molecule type" value="Genomic_DNA"/>
</dbReference>
<dbReference type="PANTHER" id="PTHR30456">
    <property type="entry name" value="PYRIDOXINE 5'-PHOSPHATE SYNTHASE"/>
    <property type="match status" value="1"/>
</dbReference>
<accession>A0A523URR2</accession>
<comment type="function">
    <text evidence="4">Catalyzes the complicated ring closure reaction between the two acyclic compounds 1-deoxy-D-xylulose-5-phosphate (DXP) and 3-amino-2-oxopropyl phosphate (1-amino-acetone-3-phosphate or AAP) to form pyridoxine 5'-phosphate (PNP) and inorganic phosphate.</text>
</comment>
<dbReference type="NCBIfam" id="NF003627">
    <property type="entry name" value="PRK05265.1-5"/>
    <property type="match status" value="1"/>
</dbReference>
<name>A0A523URR2_UNCT6</name>
<dbReference type="InterPro" id="IPR004569">
    <property type="entry name" value="PyrdxlP_synth_PdxJ"/>
</dbReference>
<dbReference type="GO" id="GO:0033856">
    <property type="term" value="F:pyridoxine 5'-phosphate synthase activity"/>
    <property type="evidence" value="ECO:0007669"/>
    <property type="project" value="UniProtKB-UniRule"/>
</dbReference>
<dbReference type="HAMAP" id="MF_00279">
    <property type="entry name" value="PdxJ"/>
    <property type="match status" value="1"/>
</dbReference>
<dbReference type="UniPathway" id="UPA00244">
    <property type="reaction ID" value="UER00313"/>
</dbReference>
<dbReference type="InterPro" id="IPR036130">
    <property type="entry name" value="Pyridoxine-5'_phos_synth"/>
</dbReference>
<dbReference type="PANTHER" id="PTHR30456:SF0">
    <property type="entry name" value="PYRIDOXINE 5'-PHOSPHATE SYNTHASE"/>
    <property type="match status" value="1"/>
</dbReference>
<feature type="binding site" evidence="4">
    <location>
        <begin position="9"/>
        <end position="10"/>
    </location>
    <ligand>
        <name>1-deoxy-D-xylulose 5-phosphate</name>
        <dbReference type="ChEBI" id="CHEBI:57792"/>
    </ligand>
</feature>
<keyword evidence="1 4" id="KW-0963">Cytoplasm</keyword>
<evidence type="ECO:0000313" key="6">
    <source>
        <dbReference type="EMBL" id="TET45232.1"/>
    </source>
</evidence>
<dbReference type="Proteomes" id="UP000315525">
    <property type="component" value="Unassembled WGS sequence"/>
</dbReference>
<dbReference type="Gene3D" id="3.20.20.70">
    <property type="entry name" value="Aldolase class I"/>
    <property type="match status" value="1"/>
</dbReference>
<keyword evidence="2 4" id="KW-0808">Transferase</keyword>